<dbReference type="SUPFAM" id="SSF81345">
    <property type="entry name" value="ABC transporter involved in vitamin B12 uptake, BtuC"/>
    <property type="match status" value="1"/>
</dbReference>
<evidence type="ECO:0000256" key="6">
    <source>
        <dbReference type="ARBA" id="ARBA00022989"/>
    </source>
</evidence>
<dbReference type="CDD" id="cd06550">
    <property type="entry name" value="TM_ABC_iron-siderophores_like"/>
    <property type="match status" value="1"/>
</dbReference>
<comment type="similarity">
    <text evidence="2">Belongs to the binding-protein-dependent transport system permease family. FecCD subfamily.</text>
</comment>
<dbReference type="PANTHER" id="PTHR30472:SF24">
    <property type="entry name" value="FERRIC ENTEROBACTIN TRANSPORT SYSTEM PERMEASE PROTEIN FEPG"/>
    <property type="match status" value="1"/>
</dbReference>
<name>A0ABZ1HY71_9PSEU</name>
<dbReference type="PANTHER" id="PTHR30472">
    <property type="entry name" value="FERRIC ENTEROBACTIN TRANSPORT SYSTEM PERMEASE PROTEIN"/>
    <property type="match status" value="1"/>
</dbReference>
<keyword evidence="10" id="KW-1185">Reference proteome</keyword>
<dbReference type="InterPro" id="IPR037294">
    <property type="entry name" value="ABC_BtuC-like"/>
</dbReference>
<feature type="transmembrane region" description="Helical" evidence="8">
    <location>
        <begin position="83"/>
        <end position="103"/>
    </location>
</feature>
<accession>A0ABZ1HY71</accession>
<evidence type="ECO:0000256" key="1">
    <source>
        <dbReference type="ARBA" id="ARBA00004651"/>
    </source>
</evidence>
<dbReference type="InterPro" id="IPR000522">
    <property type="entry name" value="ABC_transptr_permease_BtuC"/>
</dbReference>
<evidence type="ECO:0000256" key="4">
    <source>
        <dbReference type="ARBA" id="ARBA00022475"/>
    </source>
</evidence>
<feature type="transmembrane region" description="Helical" evidence="8">
    <location>
        <begin position="56"/>
        <end position="76"/>
    </location>
</feature>
<protein>
    <submittedName>
        <fullName evidence="9">Iron chelate uptake ABC transporter family permease subunit</fullName>
    </submittedName>
</protein>
<reference evidence="9 10" key="1">
    <citation type="journal article" date="2015" name="Int. J. Syst. Evol. Microbiol.">
        <title>Amycolatopsis rhabdoformis sp. nov., an actinomycete isolated from a tropical forest soil.</title>
        <authorList>
            <person name="Souza W.R."/>
            <person name="Silva R.E."/>
            <person name="Goodfellow M."/>
            <person name="Busarakam K."/>
            <person name="Figueiro F.S."/>
            <person name="Ferreira D."/>
            <person name="Rodrigues-Filho E."/>
            <person name="Moraes L.A.B."/>
            <person name="Zucchi T.D."/>
        </authorList>
    </citation>
    <scope>NUCLEOTIDE SEQUENCE [LARGE SCALE GENOMIC DNA]</scope>
    <source>
        <strain evidence="9 10">NCIMB 14900</strain>
    </source>
</reference>
<dbReference type="Gene3D" id="1.10.3470.10">
    <property type="entry name" value="ABC transporter involved in vitamin B12 uptake, BtuC"/>
    <property type="match status" value="1"/>
</dbReference>
<evidence type="ECO:0000256" key="8">
    <source>
        <dbReference type="SAM" id="Phobius"/>
    </source>
</evidence>
<evidence type="ECO:0000256" key="3">
    <source>
        <dbReference type="ARBA" id="ARBA00022448"/>
    </source>
</evidence>
<feature type="transmembrane region" description="Helical" evidence="8">
    <location>
        <begin position="213"/>
        <end position="235"/>
    </location>
</feature>
<feature type="transmembrane region" description="Helical" evidence="8">
    <location>
        <begin position="324"/>
        <end position="343"/>
    </location>
</feature>
<feature type="transmembrane region" description="Helical" evidence="8">
    <location>
        <begin position="256"/>
        <end position="282"/>
    </location>
</feature>
<gene>
    <name evidence="9" type="ORF">VSH64_27225</name>
</gene>
<feature type="transmembrane region" description="Helical" evidence="8">
    <location>
        <begin position="167"/>
        <end position="186"/>
    </location>
</feature>
<keyword evidence="5 8" id="KW-0812">Transmembrane</keyword>
<keyword evidence="7 8" id="KW-0472">Membrane</keyword>
<evidence type="ECO:0000256" key="2">
    <source>
        <dbReference type="ARBA" id="ARBA00007935"/>
    </source>
</evidence>
<feature type="transmembrane region" description="Helical" evidence="8">
    <location>
        <begin position="29"/>
        <end position="50"/>
    </location>
</feature>
<evidence type="ECO:0000256" key="5">
    <source>
        <dbReference type="ARBA" id="ARBA00022692"/>
    </source>
</evidence>
<dbReference type="Pfam" id="PF01032">
    <property type="entry name" value="FecCD"/>
    <property type="match status" value="1"/>
</dbReference>
<keyword evidence="3" id="KW-0813">Transport</keyword>
<dbReference type="RefSeq" id="WP_326565552.1">
    <property type="nucleotide sequence ID" value="NZ_CP142149.1"/>
</dbReference>
<dbReference type="Proteomes" id="UP001330812">
    <property type="component" value="Chromosome"/>
</dbReference>
<evidence type="ECO:0000313" key="9">
    <source>
        <dbReference type="EMBL" id="WSE26571.1"/>
    </source>
</evidence>
<keyword evidence="6 8" id="KW-1133">Transmembrane helix</keyword>
<proteinExistence type="inferred from homology"/>
<keyword evidence="4" id="KW-1003">Cell membrane</keyword>
<evidence type="ECO:0000256" key="7">
    <source>
        <dbReference type="ARBA" id="ARBA00023136"/>
    </source>
</evidence>
<evidence type="ECO:0000313" key="10">
    <source>
        <dbReference type="Proteomes" id="UP001330812"/>
    </source>
</evidence>
<organism evidence="9 10">
    <name type="scientific">Amycolatopsis rhabdoformis</name>
    <dbReference type="NCBI Taxonomy" id="1448059"/>
    <lineage>
        <taxon>Bacteria</taxon>
        <taxon>Bacillati</taxon>
        <taxon>Actinomycetota</taxon>
        <taxon>Actinomycetes</taxon>
        <taxon>Pseudonocardiales</taxon>
        <taxon>Pseudonocardiaceae</taxon>
        <taxon>Amycolatopsis</taxon>
    </lineage>
</organism>
<feature type="transmembrane region" description="Helical" evidence="8">
    <location>
        <begin position="123"/>
        <end position="155"/>
    </location>
</feature>
<sequence length="351" mass="35044">MTPPTGSAGLAEALRAVSSARRQGSARGWLVSVALFVLLVVVFALSLAVGDFDVPLGQLPGILFGGGTGAGAYVVTDLRLPRAAAAVLVGVAFGLGGALFQRLLRNPLASPDVIGVTQGASAAAVICLVLLGVSGSVLSAAAFVGALLTGAIIYVLSRRGGVNGYRLVLIGVGVGAVLASIVSYLMTWADVTLAQQALVWLTGNLNGVSWDKVVPLAIALVVLGPAALLLSRALTGLQLGDDTAAGLGLRVERTRLLLLLVATALAAFATAAAGPVSFVAFVANPVATRLVGGARVGLVAPALVGALVTLLGDFVAQHLLGTQLPVGVVTGAVGAPYLLYLLATANRAGRV</sequence>
<comment type="subcellular location">
    <subcellularLocation>
        <location evidence="1">Cell membrane</location>
        <topology evidence="1">Multi-pass membrane protein</topology>
    </subcellularLocation>
</comment>
<dbReference type="EMBL" id="CP142149">
    <property type="protein sequence ID" value="WSE26571.1"/>
    <property type="molecule type" value="Genomic_DNA"/>
</dbReference>